<dbReference type="Pfam" id="PF04783">
    <property type="entry name" value="DUF630"/>
    <property type="match status" value="1"/>
</dbReference>
<accession>A0A833R101</accession>
<keyword evidence="1" id="KW-0175">Coiled coil</keyword>
<sequence length="791" mass="89292">MGCTQSKIDQDEAISRCKERKHYLACAVSKRNAFAAAHSSYAVSLKNTGAALSDYAHAEIPLSSSSASDPASSSGVNLNSVVPNLHPPMETLPPPPPPLPADIPPLQRSVSMPDIPLPQPLKKPLPQASIREEDEEADDEEEDEDEDEDEDEEEEEEEEETLSKSRNHHHHQPLRRSEPISTVTITASPPRPPPSIPVQLQPSKPIEPSILTSDPPPPMANPREGGWDYFIFGPPDAINPPILSQPEEPSWQESPKPVIIEEEKIERSPPPPPKVVPKVVEMPVEPPPKPPKQVKKAKPSTASSSGSNSGGVGSVHHQHTVSAGAAPMSVDSSKKGRLVTVPGPTINPLNLLKAIDLLDDQFLKAYESAGDVSKMLEATRMHYHSNFAGSRGHINHSDKIMRVITWNRSFKGLPQQDDMDDKIENDEPETHAVILDKLLAWEKKLYEEVKAGEVMKIEYQRKVALLNKQKKRGIRPEVLEKTKAAVSHLHTRYIVDMQSMDSTVSEISHLRDGLLYPKLVELVNGMARMWRSMHDHHKIQLKIILDYRAPYEIPLPPKETTEEHFKQTSQLHNTAKELHLQLRNLIENQKEYVKNLNEWVRLSIIPIESSLKDKVSSPPRASETPIKYLLHAWNDHISKLPIELANTAILSFSEVVNTILVLQGDELTAKRRCEHTFRELERRRRQFDDWYRKYMEKRASLAEATGAEVGENQAQDPIVERKIQVEQLEIRLKEEEDNHRRLCKQVREKSVASLRTHLPELFRSLLEFAFAASEMYRSVSSNSQSRIEVLD</sequence>
<dbReference type="Proteomes" id="UP000623129">
    <property type="component" value="Unassembled WGS sequence"/>
</dbReference>
<name>A0A833R101_9POAL</name>
<dbReference type="OrthoDB" id="674656at2759"/>
<dbReference type="InterPro" id="IPR006868">
    <property type="entry name" value="DUF630"/>
</dbReference>
<feature type="region of interest" description="Disordered" evidence="2">
    <location>
        <begin position="62"/>
        <end position="316"/>
    </location>
</feature>
<proteinExistence type="predicted"/>
<evidence type="ECO:0000256" key="2">
    <source>
        <dbReference type="SAM" id="MobiDB-lite"/>
    </source>
</evidence>
<gene>
    <name evidence="5" type="ORF">FCM35_KLT04106</name>
</gene>
<evidence type="ECO:0000256" key="1">
    <source>
        <dbReference type="SAM" id="Coils"/>
    </source>
</evidence>
<organism evidence="5 6">
    <name type="scientific">Carex littledalei</name>
    <dbReference type="NCBI Taxonomy" id="544730"/>
    <lineage>
        <taxon>Eukaryota</taxon>
        <taxon>Viridiplantae</taxon>
        <taxon>Streptophyta</taxon>
        <taxon>Embryophyta</taxon>
        <taxon>Tracheophyta</taxon>
        <taxon>Spermatophyta</taxon>
        <taxon>Magnoliopsida</taxon>
        <taxon>Liliopsida</taxon>
        <taxon>Poales</taxon>
        <taxon>Cyperaceae</taxon>
        <taxon>Cyperoideae</taxon>
        <taxon>Cariceae</taxon>
        <taxon>Carex</taxon>
        <taxon>Carex subgen. Euthyceras</taxon>
    </lineage>
</organism>
<feature type="coiled-coil region" evidence="1">
    <location>
        <begin position="718"/>
        <end position="745"/>
    </location>
</feature>
<dbReference type="Pfam" id="PF04782">
    <property type="entry name" value="DUF632"/>
    <property type="match status" value="1"/>
</dbReference>
<evidence type="ECO:0000313" key="5">
    <source>
        <dbReference type="EMBL" id="KAF3330752.1"/>
    </source>
</evidence>
<feature type="domain" description="DUF632" evidence="3">
    <location>
        <begin position="351"/>
        <end position="657"/>
    </location>
</feature>
<feature type="compositionally biased region" description="Acidic residues" evidence="2">
    <location>
        <begin position="132"/>
        <end position="160"/>
    </location>
</feature>
<feature type="compositionally biased region" description="Basic residues" evidence="2">
    <location>
        <begin position="165"/>
        <end position="174"/>
    </location>
</feature>
<dbReference type="EMBL" id="SWLB01000013">
    <property type="protein sequence ID" value="KAF3330752.1"/>
    <property type="molecule type" value="Genomic_DNA"/>
</dbReference>
<reference evidence="5" key="1">
    <citation type="submission" date="2020-01" db="EMBL/GenBank/DDBJ databases">
        <title>Genome sequence of Kobresia littledalei, the first chromosome-level genome in the family Cyperaceae.</title>
        <authorList>
            <person name="Qu G."/>
        </authorList>
    </citation>
    <scope>NUCLEOTIDE SEQUENCE</scope>
    <source>
        <strain evidence="5">C.B.Clarke</strain>
        <tissue evidence="5">Leaf</tissue>
    </source>
</reference>
<evidence type="ECO:0008006" key="7">
    <source>
        <dbReference type="Google" id="ProtNLM"/>
    </source>
</evidence>
<feature type="domain" description="DUF630" evidence="4">
    <location>
        <begin position="1"/>
        <end position="59"/>
    </location>
</feature>
<feature type="compositionally biased region" description="Pro residues" evidence="2">
    <location>
        <begin position="90"/>
        <end position="103"/>
    </location>
</feature>
<dbReference type="PANTHER" id="PTHR21450">
    <property type="entry name" value="PROTEIN ALTERED PHOSPHATE STARVATION RESPONSE 1"/>
    <property type="match status" value="1"/>
</dbReference>
<keyword evidence="6" id="KW-1185">Reference proteome</keyword>
<comment type="caution">
    <text evidence="5">The sequence shown here is derived from an EMBL/GenBank/DDBJ whole genome shotgun (WGS) entry which is preliminary data.</text>
</comment>
<protein>
    <recommendedName>
        <fullName evidence="7">Nitrate regulatory gene2 protein</fullName>
    </recommendedName>
</protein>
<dbReference type="InterPro" id="IPR006867">
    <property type="entry name" value="DUF632"/>
</dbReference>
<dbReference type="AlphaFoldDB" id="A0A833R101"/>
<dbReference type="PANTHER" id="PTHR21450:SF47">
    <property type="entry name" value="OS01G0500500 PROTEIN"/>
    <property type="match status" value="1"/>
</dbReference>
<feature type="compositionally biased region" description="Low complexity" evidence="2">
    <location>
        <begin position="63"/>
        <end position="74"/>
    </location>
</feature>
<evidence type="ECO:0000259" key="3">
    <source>
        <dbReference type="Pfam" id="PF04782"/>
    </source>
</evidence>
<evidence type="ECO:0000259" key="4">
    <source>
        <dbReference type="Pfam" id="PF04783"/>
    </source>
</evidence>
<evidence type="ECO:0000313" key="6">
    <source>
        <dbReference type="Proteomes" id="UP000623129"/>
    </source>
</evidence>